<dbReference type="GO" id="GO:0048511">
    <property type="term" value="P:rhythmic process"/>
    <property type="evidence" value="ECO:0007669"/>
    <property type="project" value="InterPro"/>
</dbReference>
<evidence type="ECO:0000259" key="1">
    <source>
        <dbReference type="SMART" id="SM01248"/>
    </source>
</evidence>
<evidence type="ECO:0000313" key="3">
    <source>
        <dbReference type="Proteomes" id="UP000537326"/>
    </source>
</evidence>
<dbReference type="Proteomes" id="UP000537326">
    <property type="component" value="Unassembled WGS sequence"/>
</dbReference>
<dbReference type="Pfam" id="PF07689">
    <property type="entry name" value="KaiB"/>
    <property type="match status" value="1"/>
</dbReference>
<dbReference type="InterPro" id="IPR011649">
    <property type="entry name" value="KaiB_domain"/>
</dbReference>
<keyword evidence="3" id="KW-1185">Reference proteome</keyword>
<organism evidence="2 3">
    <name type="scientific">Nocardioides marinus</name>
    <dbReference type="NCBI Taxonomy" id="374514"/>
    <lineage>
        <taxon>Bacteria</taxon>
        <taxon>Bacillati</taxon>
        <taxon>Actinomycetota</taxon>
        <taxon>Actinomycetes</taxon>
        <taxon>Propionibacteriales</taxon>
        <taxon>Nocardioidaceae</taxon>
        <taxon>Nocardioides</taxon>
    </lineage>
</organism>
<dbReference type="SUPFAM" id="SSF52833">
    <property type="entry name" value="Thioredoxin-like"/>
    <property type="match status" value="1"/>
</dbReference>
<comment type="caution">
    <text evidence="2">The sequence shown here is derived from an EMBL/GenBank/DDBJ whole genome shotgun (WGS) entry which is preliminary data.</text>
</comment>
<dbReference type="PANTHER" id="PTHR41709:SF2">
    <property type="entry name" value="CIRCADIAN CLOCK PROTEIN KAIB2"/>
    <property type="match status" value="1"/>
</dbReference>
<evidence type="ECO:0000313" key="2">
    <source>
        <dbReference type="EMBL" id="NYI11932.1"/>
    </source>
</evidence>
<accession>A0A7Z0C530</accession>
<dbReference type="SMART" id="SM01248">
    <property type="entry name" value="KaiB"/>
    <property type="match status" value="1"/>
</dbReference>
<dbReference type="AlphaFoldDB" id="A0A7Z0C530"/>
<feature type="domain" description="KaiB" evidence="1">
    <location>
        <begin position="6"/>
        <end position="86"/>
    </location>
</feature>
<dbReference type="InterPro" id="IPR036249">
    <property type="entry name" value="Thioredoxin-like_sf"/>
</dbReference>
<name>A0A7Z0C530_9ACTN</name>
<protein>
    <submittedName>
        <fullName evidence="2">Circadian clock protein KaiB</fullName>
    </submittedName>
</protein>
<dbReference type="InterPro" id="IPR039022">
    <property type="entry name" value="KaiB-like"/>
</dbReference>
<sequence>MKTHLQLFVLGRDARAALVEQQLRRACRHLRGPVRIEVIDLLENPALAEEHDIVATPLLLRLHPTPQVRVVGDLSDPVALAAALDLDDPADSEGDAP</sequence>
<reference evidence="2 3" key="1">
    <citation type="submission" date="2020-07" db="EMBL/GenBank/DDBJ databases">
        <title>Sequencing the genomes of 1000 actinobacteria strains.</title>
        <authorList>
            <person name="Klenk H.-P."/>
        </authorList>
    </citation>
    <scope>NUCLEOTIDE SEQUENCE [LARGE SCALE GENOMIC DNA]</scope>
    <source>
        <strain evidence="2 3">DSM 18248</strain>
    </source>
</reference>
<proteinExistence type="predicted"/>
<dbReference type="Gene3D" id="3.40.30.10">
    <property type="entry name" value="Glutaredoxin"/>
    <property type="match status" value="1"/>
</dbReference>
<gene>
    <name evidence="2" type="ORF">BKA05_003447</name>
</gene>
<dbReference type="PANTHER" id="PTHR41709">
    <property type="entry name" value="KAIB-LIKE PROTEIN 1"/>
    <property type="match status" value="1"/>
</dbReference>
<dbReference type="RefSeq" id="WP_179532553.1">
    <property type="nucleotide sequence ID" value="NZ_BAAAPP010000011.1"/>
</dbReference>
<dbReference type="EMBL" id="JACBZI010000001">
    <property type="protein sequence ID" value="NYI11932.1"/>
    <property type="molecule type" value="Genomic_DNA"/>
</dbReference>